<evidence type="ECO:0000313" key="2">
    <source>
        <dbReference type="Proteomes" id="UP000251485"/>
    </source>
</evidence>
<gene>
    <name evidence="1" type="primary">frmB_2</name>
    <name evidence="1" type="ORF">NCTC10975_02521</name>
</gene>
<organism evidence="1 2">
    <name type="scientific">Proteus mirabilis</name>
    <dbReference type="NCBI Taxonomy" id="584"/>
    <lineage>
        <taxon>Bacteria</taxon>
        <taxon>Pseudomonadati</taxon>
        <taxon>Pseudomonadota</taxon>
        <taxon>Gammaproteobacteria</taxon>
        <taxon>Enterobacterales</taxon>
        <taxon>Morganellaceae</taxon>
        <taxon>Proteus</taxon>
    </lineage>
</organism>
<name>A0A2X2DQP2_PROMI</name>
<dbReference type="EMBL" id="UAUE01000020">
    <property type="protein sequence ID" value="SPY96790.1"/>
    <property type="molecule type" value="Genomic_DNA"/>
</dbReference>
<dbReference type="AlphaFoldDB" id="A0A2X2DQP2"/>
<proteinExistence type="predicted"/>
<dbReference type="EC" id="3.1.2.12" evidence="1"/>
<dbReference type="SUPFAM" id="SSF53474">
    <property type="entry name" value="alpha/beta-Hydrolases"/>
    <property type="match status" value="1"/>
</dbReference>
<dbReference type="GO" id="GO:0018738">
    <property type="term" value="F:S-formylglutathione hydrolase activity"/>
    <property type="evidence" value="ECO:0007669"/>
    <property type="project" value="UniProtKB-EC"/>
</dbReference>
<sequence>MNNIERHACFGGWQEVYQHTSTTLNCEMKFAIYLPPMEDGQKISGFILVIRINL</sequence>
<dbReference type="InterPro" id="IPR029058">
    <property type="entry name" value="AB_hydrolase_fold"/>
</dbReference>
<protein>
    <submittedName>
        <fullName evidence="1">Esterase</fullName>
        <ecNumber evidence="1">3.1.2.12</ecNumber>
    </submittedName>
</protein>
<keyword evidence="1" id="KW-0378">Hydrolase</keyword>
<reference evidence="1 2" key="1">
    <citation type="submission" date="2018-06" db="EMBL/GenBank/DDBJ databases">
        <authorList>
            <consortium name="Pathogen Informatics"/>
            <person name="Doyle S."/>
        </authorList>
    </citation>
    <scope>NUCLEOTIDE SEQUENCE [LARGE SCALE GENOMIC DNA]</scope>
    <source>
        <strain evidence="1 2">NCTC10975</strain>
    </source>
</reference>
<dbReference type="Gene3D" id="3.40.50.1820">
    <property type="entry name" value="alpha/beta hydrolase"/>
    <property type="match status" value="1"/>
</dbReference>
<evidence type="ECO:0000313" key="1">
    <source>
        <dbReference type="EMBL" id="SPY96790.1"/>
    </source>
</evidence>
<dbReference type="Proteomes" id="UP000251485">
    <property type="component" value="Unassembled WGS sequence"/>
</dbReference>
<accession>A0A2X2DQP2</accession>